<dbReference type="SUPFAM" id="SSF51735">
    <property type="entry name" value="NAD(P)-binding Rossmann-fold domains"/>
    <property type="match status" value="1"/>
</dbReference>
<proteinExistence type="inferred from homology"/>
<protein>
    <submittedName>
        <fullName evidence="4">Oxidoreductase</fullName>
    </submittedName>
</protein>
<dbReference type="RefSeq" id="WP_190154094.1">
    <property type="nucleotide sequence ID" value="NZ_BMTL01000054.1"/>
</dbReference>
<organism evidence="4 5">
    <name type="scientific">Streptomyces humidus</name>
    <dbReference type="NCBI Taxonomy" id="52259"/>
    <lineage>
        <taxon>Bacteria</taxon>
        <taxon>Bacillati</taxon>
        <taxon>Actinomycetota</taxon>
        <taxon>Actinomycetes</taxon>
        <taxon>Kitasatosporales</taxon>
        <taxon>Streptomycetaceae</taxon>
        <taxon>Streptomyces</taxon>
    </lineage>
</organism>
<dbReference type="PRINTS" id="PR00081">
    <property type="entry name" value="GDHRDH"/>
</dbReference>
<dbReference type="FunFam" id="3.40.50.720:FF:000084">
    <property type="entry name" value="Short-chain dehydrogenase reductase"/>
    <property type="match status" value="1"/>
</dbReference>
<keyword evidence="2" id="KW-0560">Oxidoreductase</keyword>
<accession>A0A918GCF2</accession>
<evidence type="ECO:0000256" key="2">
    <source>
        <dbReference type="ARBA" id="ARBA00023002"/>
    </source>
</evidence>
<gene>
    <name evidence="4" type="ORF">GCM10010269_78600</name>
</gene>
<comment type="caution">
    <text evidence="4">The sequence shown here is derived from an EMBL/GenBank/DDBJ whole genome shotgun (WGS) entry which is preliminary data.</text>
</comment>
<dbReference type="EMBL" id="BMTL01000054">
    <property type="protein sequence ID" value="GGS28220.1"/>
    <property type="molecule type" value="Genomic_DNA"/>
</dbReference>
<name>A0A918GCF2_9ACTN</name>
<dbReference type="Gene3D" id="3.40.50.720">
    <property type="entry name" value="NAD(P)-binding Rossmann-like Domain"/>
    <property type="match status" value="1"/>
</dbReference>
<keyword evidence="5" id="KW-1185">Reference proteome</keyword>
<evidence type="ECO:0000313" key="4">
    <source>
        <dbReference type="EMBL" id="GGS28220.1"/>
    </source>
</evidence>
<dbReference type="SMART" id="SM00822">
    <property type="entry name" value="PKS_KR"/>
    <property type="match status" value="1"/>
</dbReference>
<dbReference type="Pfam" id="PF13561">
    <property type="entry name" value="adh_short_C2"/>
    <property type="match status" value="1"/>
</dbReference>
<dbReference type="GO" id="GO:0030497">
    <property type="term" value="P:fatty acid elongation"/>
    <property type="evidence" value="ECO:0007669"/>
    <property type="project" value="TreeGrafter"/>
</dbReference>
<dbReference type="GO" id="GO:0016616">
    <property type="term" value="F:oxidoreductase activity, acting on the CH-OH group of donors, NAD or NADP as acceptor"/>
    <property type="evidence" value="ECO:0007669"/>
    <property type="project" value="TreeGrafter"/>
</dbReference>
<dbReference type="PANTHER" id="PTHR42760:SF40">
    <property type="entry name" value="3-OXOACYL-[ACYL-CARRIER-PROTEIN] REDUCTASE, CHLOROPLASTIC"/>
    <property type="match status" value="1"/>
</dbReference>
<evidence type="ECO:0000256" key="1">
    <source>
        <dbReference type="ARBA" id="ARBA00006484"/>
    </source>
</evidence>
<dbReference type="PRINTS" id="PR00080">
    <property type="entry name" value="SDRFAMILY"/>
</dbReference>
<reference evidence="4" key="2">
    <citation type="submission" date="2020-09" db="EMBL/GenBank/DDBJ databases">
        <authorList>
            <person name="Sun Q."/>
            <person name="Ohkuma M."/>
        </authorList>
    </citation>
    <scope>NUCLEOTIDE SEQUENCE</scope>
    <source>
        <strain evidence="4">JCM 4386</strain>
    </source>
</reference>
<dbReference type="InterPro" id="IPR036291">
    <property type="entry name" value="NAD(P)-bd_dom_sf"/>
</dbReference>
<evidence type="ECO:0000259" key="3">
    <source>
        <dbReference type="SMART" id="SM00822"/>
    </source>
</evidence>
<feature type="domain" description="Ketoreductase" evidence="3">
    <location>
        <begin position="4"/>
        <end position="174"/>
    </location>
</feature>
<sequence>MSDRIILITGSRKGIGRHLAETFARRGWHTYGCSRQPSDLEDEHYTHVCLDVADEPAVKRLFRQIRTRHGRLDVLVNNAGVASMNLAMTTPVATLERVLRTNVVGTFLFSREAVRLMRPQQSGRIVNFSTIAVPLKLEGESAYVASKAAVEAMTSVLAKEYAAYGVTVNTIGPPPIDTDLIRGIPPENLAARVLARLAFPRFGEPEDITHVLDFLLSERAGMMTGQTLYYGGV</sequence>
<reference evidence="4" key="1">
    <citation type="journal article" date="2014" name="Int. J. Syst. Evol. Microbiol.">
        <title>Complete genome sequence of Corynebacterium casei LMG S-19264T (=DSM 44701T), isolated from a smear-ripened cheese.</title>
        <authorList>
            <consortium name="US DOE Joint Genome Institute (JGI-PGF)"/>
            <person name="Walter F."/>
            <person name="Albersmeier A."/>
            <person name="Kalinowski J."/>
            <person name="Ruckert C."/>
        </authorList>
    </citation>
    <scope>NUCLEOTIDE SEQUENCE</scope>
    <source>
        <strain evidence="4">JCM 4386</strain>
    </source>
</reference>
<evidence type="ECO:0000313" key="5">
    <source>
        <dbReference type="Proteomes" id="UP000606194"/>
    </source>
</evidence>
<dbReference type="Proteomes" id="UP000606194">
    <property type="component" value="Unassembled WGS sequence"/>
</dbReference>
<dbReference type="InterPro" id="IPR057326">
    <property type="entry name" value="KR_dom"/>
</dbReference>
<dbReference type="PANTHER" id="PTHR42760">
    <property type="entry name" value="SHORT-CHAIN DEHYDROGENASES/REDUCTASES FAMILY MEMBER"/>
    <property type="match status" value="1"/>
</dbReference>
<dbReference type="InterPro" id="IPR002347">
    <property type="entry name" value="SDR_fam"/>
</dbReference>
<comment type="similarity">
    <text evidence="1">Belongs to the short-chain dehydrogenases/reductases (SDR) family.</text>
</comment>
<dbReference type="CDD" id="cd05233">
    <property type="entry name" value="SDR_c"/>
    <property type="match status" value="1"/>
</dbReference>
<dbReference type="AlphaFoldDB" id="A0A918GCF2"/>